<sequence length="559" mass="63513">MKAILSNNILNNSFNALVKSTDKILNTSVLTYNIRGTTLLEVSREAVHRIFYCSTLFRLTNEKKYFDKAFAEINSVCSFDNWHPAHFLDVAEMVTAVSIGYDWLYNNLTKAQRESIRQCIIKNAIYPSINESTNSFLKMTNNWNQVCNSGLTLAAIAIRDTDKNISDFIINRLINNLKNSMNQFSPDGNHPEGYFYWIYGATYAGMMFAALDRFFGHTYKMAEWHGFAESGKSIQYMVGTSGLNFNYYDTGQKGGIIPILFWFAYYYKDPSYIFYDYYSMTEWKQTSGSDFMPLILIYGSKLKLENIKPPEKKLFYTKCTTPVILVRTRWDRYNGMSFGFKGGCAMDPHAHMDAGSFVFDALGVRWASDLGQSEYAKLSSAGIDLWNFKQNSTRWNVHRIGPIAHNTLTIEGEKHNVDARSNITVIYDSDDNKLGGQIDFTDNFFGKLKSVIRDVILVNEKYLEITDNIVGGKTSVNIVWTMTTYANITLTDSKTVTLTIGEKTCVLNVKSPSDCRISFANNKPPNNYEESNEGTQRILIKMSVAAGESKQIKITLTPQ</sequence>
<evidence type="ECO:0000256" key="1">
    <source>
        <dbReference type="ARBA" id="ARBA00004196"/>
    </source>
</evidence>
<dbReference type="PANTHER" id="PTHR38045">
    <property type="entry name" value="CHROMOSOME 1, WHOLE GENOME SHOTGUN SEQUENCE"/>
    <property type="match status" value="1"/>
</dbReference>
<dbReference type="Proteomes" id="UP000001542">
    <property type="component" value="Unassembled WGS sequence"/>
</dbReference>
<dbReference type="Pfam" id="PF07940">
    <property type="entry name" value="Hepar_II_III_C"/>
    <property type="match status" value="1"/>
</dbReference>
<keyword evidence="4" id="KW-1185">Reference proteome</keyword>
<dbReference type="InterPro" id="IPR012480">
    <property type="entry name" value="Hepar_II_III_C"/>
</dbReference>
<evidence type="ECO:0000313" key="3">
    <source>
        <dbReference type="EMBL" id="EAX94930.1"/>
    </source>
</evidence>
<name>A2FJJ8_TRIV3</name>
<dbReference type="VEuPathDB" id="TrichDB:TVAG_250960"/>
<dbReference type="STRING" id="5722.A2FJJ8"/>
<protein>
    <recommendedName>
        <fullName evidence="2">Heparinase II/III-like C-terminal domain-containing protein</fullName>
    </recommendedName>
</protein>
<reference evidence="3" key="1">
    <citation type="submission" date="2006-10" db="EMBL/GenBank/DDBJ databases">
        <authorList>
            <person name="Amadeo P."/>
            <person name="Zhao Q."/>
            <person name="Wortman J."/>
            <person name="Fraser-Liggett C."/>
            <person name="Carlton J."/>
        </authorList>
    </citation>
    <scope>NUCLEOTIDE SEQUENCE</scope>
    <source>
        <strain evidence="3">G3</strain>
    </source>
</reference>
<gene>
    <name evidence="3" type="ORF">TVAG_250960</name>
</gene>
<dbReference type="OrthoDB" id="3476529at2759"/>
<accession>A2FJJ8</accession>
<dbReference type="Gene3D" id="1.50.10.100">
    <property type="entry name" value="Chondroitin AC/alginate lyase"/>
    <property type="match status" value="1"/>
</dbReference>
<comment type="subcellular location">
    <subcellularLocation>
        <location evidence="1">Cell envelope</location>
    </subcellularLocation>
</comment>
<dbReference type="InterPro" id="IPR008929">
    <property type="entry name" value="Chondroitin_lyas"/>
</dbReference>
<proteinExistence type="predicted"/>
<organism evidence="3 4">
    <name type="scientific">Trichomonas vaginalis (strain ATCC PRA-98 / G3)</name>
    <dbReference type="NCBI Taxonomy" id="412133"/>
    <lineage>
        <taxon>Eukaryota</taxon>
        <taxon>Metamonada</taxon>
        <taxon>Parabasalia</taxon>
        <taxon>Trichomonadida</taxon>
        <taxon>Trichomonadidae</taxon>
        <taxon>Trichomonas</taxon>
    </lineage>
</organism>
<dbReference type="VEuPathDB" id="TrichDB:TVAGG3_0328230"/>
<feature type="domain" description="Heparinase II/III-like C-terminal" evidence="2">
    <location>
        <begin position="347"/>
        <end position="547"/>
    </location>
</feature>
<dbReference type="Gene3D" id="2.70.98.70">
    <property type="match status" value="1"/>
</dbReference>
<reference evidence="3" key="2">
    <citation type="journal article" date="2007" name="Science">
        <title>Draft genome sequence of the sexually transmitted pathogen Trichomonas vaginalis.</title>
        <authorList>
            <person name="Carlton J.M."/>
            <person name="Hirt R.P."/>
            <person name="Silva J.C."/>
            <person name="Delcher A.L."/>
            <person name="Schatz M."/>
            <person name="Zhao Q."/>
            <person name="Wortman J.R."/>
            <person name="Bidwell S.L."/>
            <person name="Alsmark U.C.M."/>
            <person name="Besteiro S."/>
            <person name="Sicheritz-Ponten T."/>
            <person name="Noel C.J."/>
            <person name="Dacks J.B."/>
            <person name="Foster P.G."/>
            <person name="Simillion C."/>
            <person name="Van de Peer Y."/>
            <person name="Miranda-Saavedra D."/>
            <person name="Barton G.J."/>
            <person name="Westrop G.D."/>
            <person name="Mueller S."/>
            <person name="Dessi D."/>
            <person name="Fiori P.L."/>
            <person name="Ren Q."/>
            <person name="Paulsen I."/>
            <person name="Zhang H."/>
            <person name="Bastida-Corcuera F.D."/>
            <person name="Simoes-Barbosa A."/>
            <person name="Brown M.T."/>
            <person name="Hayes R.D."/>
            <person name="Mukherjee M."/>
            <person name="Okumura C.Y."/>
            <person name="Schneider R."/>
            <person name="Smith A.J."/>
            <person name="Vanacova S."/>
            <person name="Villalvazo M."/>
            <person name="Haas B.J."/>
            <person name="Pertea M."/>
            <person name="Feldblyum T.V."/>
            <person name="Utterback T.R."/>
            <person name="Shu C.L."/>
            <person name="Osoegawa K."/>
            <person name="de Jong P.J."/>
            <person name="Hrdy I."/>
            <person name="Horvathova L."/>
            <person name="Zubacova Z."/>
            <person name="Dolezal P."/>
            <person name="Malik S.B."/>
            <person name="Logsdon J.M. Jr."/>
            <person name="Henze K."/>
            <person name="Gupta A."/>
            <person name="Wang C.C."/>
            <person name="Dunne R.L."/>
            <person name="Upcroft J.A."/>
            <person name="Upcroft P."/>
            <person name="White O."/>
            <person name="Salzberg S.L."/>
            <person name="Tang P."/>
            <person name="Chiu C.-H."/>
            <person name="Lee Y.-S."/>
            <person name="Embley T.M."/>
            <person name="Coombs G.H."/>
            <person name="Mottram J.C."/>
            <person name="Tachezy J."/>
            <person name="Fraser-Liggett C.M."/>
            <person name="Johnson P.J."/>
        </authorList>
    </citation>
    <scope>NUCLEOTIDE SEQUENCE [LARGE SCALE GENOMIC DNA]</scope>
    <source>
        <strain evidence="3">G3</strain>
    </source>
</reference>
<dbReference type="AlphaFoldDB" id="A2FJJ8"/>
<evidence type="ECO:0000313" key="4">
    <source>
        <dbReference type="Proteomes" id="UP000001542"/>
    </source>
</evidence>
<dbReference type="GO" id="GO:0016829">
    <property type="term" value="F:lyase activity"/>
    <property type="evidence" value="ECO:0007669"/>
    <property type="project" value="InterPro"/>
</dbReference>
<dbReference type="RefSeq" id="XP_001307860.1">
    <property type="nucleotide sequence ID" value="XM_001307859.1"/>
</dbReference>
<dbReference type="PANTHER" id="PTHR38045:SF1">
    <property type="entry name" value="HEPARINASE II_III-LIKE PROTEIN"/>
    <property type="match status" value="1"/>
</dbReference>
<dbReference type="KEGG" id="tva:4752673"/>
<dbReference type="SUPFAM" id="SSF48230">
    <property type="entry name" value="Chondroitin AC/alginate lyase"/>
    <property type="match status" value="1"/>
</dbReference>
<dbReference type="InParanoid" id="A2FJJ8"/>
<dbReference type="EMBL" id="DS113831">
    <property type="protein sequence ID" value="EAX94930.1"/>
    <property type="molecule type" value="Genomic_DNA"/>
</dbReference>
<dbReference type="eggNOG" id="ENOG502QUTC">
    <property type="taxonomic scope" value="Eukaryota"/>
</dbReference>
<evidence type="ECO:0000259" key="2">
    <source>
        <dbReference type="Pfam" id="PF07940"/>
    </source>
</evidence>
<dbReference type="SMR" id="A2FJJ8"/>